<sequence>MQENNLQLETSSISFYTLVSLKIYKTVALLGTIEKKGKWPRRKELLLPVTLLVVKLMVQFVKLFLFLLVLVTLLLFFLEISFALGDEERMGS</sequence>
<accession>A0A6N2NA22</accession>
<evidence type="ECO:0008006" key="3">
    <source>
        <dbReference type="Google" id="ProtNLM"/>
    </source>
</evidence>
<reference evidence="2" key="1">
    <citation type="submission" date="2019-03" db="EMBL/GenBank/DDBJ databases">
        <authorList>
            <person name="Mank J."/>
            <person name="Almeida P."/>
        </authorList>
    </citation>
    <scope>NUCLEOTIDE SEQUENCE</scope>
    <source>
        <strain evidence="2">78183</strain>
    </source>
</reference>
<organism evidence="2">
    <name type="scientific">Salix viminalis</name>
    <name type="common">Common osier</name>
    <name type="synonym">Basket willow</name>
    <dbReference type="NCBI Taxonomy" id="40686"/>
    <lineage>
        <taxon>Eukaryota</taxon>
        <taxon>Viridiplantae</taxon>
        <taxon>Streptophyta</taxon>
        <taxon>Embryophyta</taxon>
        <taxon>Tracheophyta</taxon>
        <taxon>Spermatophyta</taxon>
        <taxon>Magnoliopsida</taxon>
        <taxon>eudicotyledons</taxon>
        <taxon>Gunneridae</taxon>
        <taxon>Pentapetalae</taxon>
        <taxon>rosids</taxon>
        <taxon>fabids</taxon>
        <taxon>Malpighiales</taxon>
        <taxon>Salicaceae</taxon>
        <taxon>Saliceae</taxon>
        <taxon>Salix</taxon>
    </lineage>
</organism>
<protein>
    <recommendedName>
        <fullName evidence="3">Transmembrane protein</fullName>
    </recommendedName>
</protein>
<keyword evidence="1" id="KW-1133">Transmembrane helix</keyword>
<evidence type="ECO:0000256" key="1">
    <source>
        <dbReference type="SAM" id="Phobius"/>
    </source>
</evidence>
<keyword evidence="1" id="KW-0472">Membrane</keyword>
<proteinExistence type="predicted"/>
<name>A0A6N2NA22_SALVM</name>
<dbReference type="AlphaFoldDB" id="A0A6N2NA22"/>
<evidence type="ECO:0000313" key="2">
    <source>
        <dbReference type="EMBL" id="VFU63857.1"/>
    </source>
</evidence>
<keyword evidence="1" id="KW-0812">Transmembrane</keyword>
<feature type="transmembrane region" description="Helical" evidence="1">
    <location>
        <begin position="45"/>
        <end position="78"/>
    </location>
</feature>
<dbReference type="EMBL" id="CAADRP010002229">
    <property type="protein sequence ID" value="VFU63857.1"/>
    <property type="molecule type" value="Genomic_DNA"/>
</dbReference>
<gene>
    <name evidence="2" type="ORF">SVIM_LOCUS487311</name>
</gene>